<feature type="compositionally biased region" description="Pro residues" evidence="1">
    <location>
        <begin position="354"/>
        <end position="381"/>
    </location>
</feature>
<feature type="compositionally biased region" description="Polar residues" evidence="1">
    <location>
        <begin position="409"/>
        <end position="425"/>
    </location>
</feature>
<evidence type="ECO:0000313" key="2">
    <source>
        <dbReference type="EMBL" id="SPJ85105.1"/>
    </source>
</evidence>
<feature type="compositionally biased region" description="Low complexity" evidence="1">
    <location>
        <begin position="269"/>
        <end position="283"/>
    </location>
</feature>
<feature type="region of interest" description="Disordered" evidence="1">
    <location>
        <begin position="1"/>
        <end position="480"/>
    </location>
</feature>
<feature type="compositionally biased region" description="Polar residues" evidence="1">
    <location>
        <begin position="382"/>
        <end position="394"/>
    </location>
</feature>
<feature type="compositionally biased region" description="Pro residues" evidence="1">
    <location>
        <begin position="206"/>
        <end position="239"/>
    </location>
</feature>
<feature type="compositionally biased region" description="Polar residues" evidence="1">
    <location>
        <begin position="65"/>
        <end position="75"/>
    </location>
</feature>
<reference evidence="2" key="1">
    <citation type="submission" date="2018-03" db="EMBL/GenBank/DDBJ databases">
        <authorList>
            <person name="Guldener U."/>
        </authorList>
    </citation>
    <scope>NUCLEOTIDE SEQUENCE</scope>
</reference>
<protein>
    <submittedName>
        <fullName evidence="2">Uncharacterized protein</fullName>
    </submittedName>
</protein>
<evidence type="ECO:0000313" key="3">
    <source>
        <dbReference type="Proteomes" id="UP001187734"/>
    </source>
</evidence>
<name>A0AAE8MIR4_9HYPO</name>
<organism evidence="2 3">
    <name type="scientific">Fusarium torulosum</name>
    <dbReference type="NCBI Taxonomy" id="33205"/>
    <lineage>
        <taxon>Eukaryota</taxon>
        <taxon>Fungi</taxon>
        <taxon>Dikarya</taxon>
        <taxon>Ascomycota</taxon>
        <taxon>Pezizomycotina</taxon>
        <taxon>Sordariomycetes</taxon>
        <taxon>Hypocreomycetidae</taxon>
        <taxon>Hypocreales</taxon>
        <taxon>Nectriaceae</taxon>
        <taxon>Fusarium</taxon>
    </lineage>
</organism>
<comment type="caution">
    <text evidence="2">The sequence shown here is derived from an EMBL/GenBank/DDBJ whole genome shotgun (WGS) entry which is preliminary data.</text>
</comment>
<feature type="region of interest" description="Disordered" evidence="1">
    <location>
        <begin position="723"/>
        <end position="748"/>
    </location>
</feature>
<gene>
    <name evidence="2" type="ORF">FTOL_10967</name>
</gene>
<feature type="compositionally biased region" description="Basic and acidic residues" evidence="1">
    <location>
        <begin position="50"/>
        <end position="60"/>
    </location>
</feature>
<feature type="compositionally biased region" description="Low complexity" evidence="1">
    <location>
        <begin position="126"/>
        <end position="138"/>
    </location>
</feature>
<dbReference type="EMBL" id="ONZP01000452">
    <property type="protein sequence ID" value="SPJ85105.1"/>
    <property type="molecule type" value="Genomic_DNA"/>
</dbReference>
<dbReference type="PRINTS" id="PR01217">
    <property type="entry name" value="PRICHEXTENSN"/>
</dbReference>
<sequence length="851" mass="93049">MGEPAQKRRRTSPGTSLDIGGTEAPASPQRRRPSYASPTKASLSRNNPEAFERRRSRSPEKLPSTRPSAQFTFDSPSEVLAARLATSRIVSDAPTPTRPDEATPGSGRPLKRVGGGMASAAKRTPSRGGPRPGAAPAPEQDDFNPFRGKVLRRSMELDDDSVDPFRGKVLRRSTEAEDDSFNPFRGKVLRRSLDVDDDMDMDAPPASMPEPKLPPPIQASSPPAPPASMPEPRPVPPMDEPAVEPEDNSPVPSEEPAPREETSPVKSISPARSPSPARSFSSFEMAIPARSSSPIMSPLPAESSVVADPEPAEQQEQESDSELEPQPEQELEREEEAAPAPAPEAEAEPERDSPSPPPPLPDFSPSPPPASMPPPAIPPLVQPNSQDAGPSASQPMPRFPALDKGPRKSFQNSPVRIRGLSQQRDSPLAKPPSRLLEKPRKSFNPAAATFKETKPADTSVSGPRQPRAFDRDADKKKEREKIQKEIEALQKDLEIARKENERIRLMQQSGRTLAPSNQDEVIGLIQRHLISTGAESSQTASQQLLQAALNPAALLPFGKTITQAPLKPVEEKQNEIKSHHPVVLTAEEELPYLELFTPFSISSNISVLPETAGEPLKQLHIITFRSREIPGIFTAKMNMTVNATELTVLDLDITALEPASKPELGPFVQKICTGDCNRSMQRNVGILSWAMGEWLRIAVERAGFWCQLEQSLGSKNGVSEAAIQLRTRKSRRRKDDGEDEDEDAPTQLESVTKKDLIRYLGRQHFDISIPNNDTEESGATIRLEWKTEFDWTGEAQNKLSVLVGAPGKWHQTDERGSLGKIPKLFDELVHGQGETESAVRTIVALIAGEQS</sequence>
<feature type="compositionally biased region" description="Polar residues" evidence="1">
    <location>
        <begin position="36"/>
        <end position="47"/>
    </location>
</feature>
<feature type="compositionally biased region" description="Basic and acidic residues" evidence="1">
    <location>
        <begin position="467"/>
        <end position="480"/>
    </location>
</feature>
<evidence type="ECO:0000256" key="1">
    <source>
        <dbReference type="SAM" id="MobiDB-lite"/>
    </source>
</evidence>
<dbReference type="Proteomes" id="UP001187734">
    <property type="component" value="Unassembled WGS sequence"/>
</dbReference>
<feature type="compositionally biased region" description="Acidic residues" evidence="1">
    <location>
        <begin position="310"/>
        <end position="337"/>
    </location>
</feature>
<accession>A0AAE8MIR4</accession>
<proteinExistence type="predicted"/>
<dbReference type="AlphaFoldDB" id="A0AAE8MIR4"/>
<keyword evidence="3" id="KW-1185">Reference proteome</keyword>